<evidence type="ECO:0000313" key="4">
    <source>
        <dbReference type="Proteomes" id="UP000230390"/>
    </source>
</evidence>
<proteinExistence type="predicted"/>
<feature type="domain" description="Ice-binding protein C-terminal" evidence="2">
    <location>
        <begin position="59"/>
        <end position="83"/>
    </location>
</feature>
<sequence length="90" mass="9516">MALTSGTQYFLIMQSTNAIVASYSRNQYADGNAVYIGSTTAYAGFDLVFRTFADDGATQVPEPGSLALLAIGLAGLGFGLRRKAKSQRAE</sequence>
<keyword evidence="1" id="KW-1133">Transmembrane helix</keyword>
<evidence type="ECO:0000256" key="1">
    <source>
        <dbReference type="SAM" id="Phobius"/>
    </source>
</evidence>
<gene>
    <name evidence="3" type="ORF">CR105_21790</name>
</gene>
<organism evidence="3 4">
    <name type="scientific">Massilia eurypsychrophila</name>
    <dbReference type="NCBI Taxonomy" id="1485217"/>
    <lineage>
        <taxon>Bacteria</taxon>
        <taxon>Pseudomonadati</taxon>
        <taxon>Pseudomonadota</taxon>
        <taxon>Betaproteobacteria</taxon>
        <taxon>Burkholderiales</taxon>
        <taxon>Oxalobacteraceae</taxon>
        <taxon>Telluria group</taxon>
        <taxon>Massilia</taxon>
    </lineage>
</organism>
<keyword evidence="4" id="KW-1185">Reference proteome</keyword>
<name>A0A2G8TA20_9BURK</name>
<dbReference type="NCBIfam" id="TIGR02595">
    <property type="entry name" value="PEP_CTERM"/>
    <property type="match status" value="1"/>
</dbReference>
<protein>
    <recommendedName>
        <fullName evidence="2">Ice-binding protein C-terminal domain-containing protein</fullName>
    </recommendedName>
</protein>
<comment type="caution">
    <text evidence="3">The sequence shown here is derived from an EMBL/GenBank/DDBJ whole genome shotgun (WGS) entry which is preliminary data.</text>
</comment>
<dbReference type="EMBL" id="PDOC01000019">
    <property type="protein sequence ID" value="PIL42862.1"/>
    <property type="molecule type" value="Genomic_DNA"/>
</dbReference>
<evidence type="ECO:0000259" key="2">
    <source>
        <dbReference type="Pfam" id="PF07589"/>
    </source>
</evidence>
<dbReference type="Pfam" id="PF07589">
    <property type="entry name" value="PEP-CTERM"/>
    <property type="match status" value="1"/>
</dbReference>
<accession>A0A2G8TA20</accession>
<feature type="transmembrane region" description="Helical" evidence="1">
    <location>
        <begin position="64"/>
        <end position="80"/>
    </location>
</feature>
<keyword evidence="1" id="KW-0472">Membrane</keyword>
<keyword evidence="1" id="KW-0812">Transmembrane</keyword>
<dbReference type="Proteomes" id="UP000230390">
    <property type="component" value="Unassembled WGS sequence"/>
</dbReference>
<evidence type="ECO:0000313" key="3">
    <source>
        <dbReference type="EMBL" id="PIL42862.1"/>
    </source>
</evidence>
<reference evidence="3 4" key="1">
    <citation type="submission" date="2017-10" db="EMBL/GenBank/DDBJ databases">
        <title>Massilia psychrophilum sp. nov., a novel purple-pigmented bacterium isolated from Tianshan glacier, Xinjiang Municipality, China.</title>
        <authorList>
            <person name="Wang H."/>
        </authorList>
    </citation>
    <scope>NUCLEOTIDE SEQUENCE [LARGE SCALE GENOMIC DNA]</scope>
    <source>
        <strain evidence="3 4">JCM 30074</strain>
    </source>
</reference>
<dbReference type="InterPro" id="IPR013424">
    <property type="entry name" value="Ice-binding_C"/>
</dbReference>
<dbReference type="AlphaFoldDB" id="A0A2G8TA20"/>